<dbReference type="EMBL" id="JACZZA010000008">
    <property type="protein sequence ID" value="MBE1161408.1"/>
    <property type="molecule type" value="Genomic_DNA"/>
</dbReference>
<gene>
    <name evidence="1" type="ORF">IGX34_13570</name>
</gene>
<reference evidence="1 2" key="1">
    <citation type="submission" date="2020-09" db="EMBL/GenBank/DDBJ databases">
        <title>Dyella sp. 7MK23 isolated from forest soil.</title>
        <authorList>
            <person name="Fu J."/>
        </authorList>
    </citation>
    <scope>NUCLEOTIDE SEQUENCE [LARGE SCALE GENOMIC DNA]</scope>
    <source>
        <strain evidence="1 2">7MK23</strain>
    </source>
</reference>
<keyword evidence="2" id="KW-1185">Reference proteome</keyword>
<evidence type="ECO:0000313" key="1">
    <source>
        <dbReference type="EMBL" id="MBE1161408.1"/>
    </source>
</evidence>
<name>A0ABR9GBL3_9GAMM</name>
<organism evidence="1 2">
    <name type="scientific">Dyella acidiphila</name>
    <dbReference type="NCBI Taxonomy" id="2775866"/>
    <lineage>
        <taxon>Bacteria</taxon>
        <taxon>Pseudomonadati</taxon>
        <taxon>Pseudomonadota</taxon>
        <taxon>Gammaproteobacteria</taxon>
        <taxon>Lysobacterales</taxon>
        <taxon>Rhodanobacteraceae</taxon>
        <taxon>Dyella</taxon>
    </lineage>
</organism>
<accession>A0ABR9GBL3</accession>
<proteinExistence type="predicted"/>
<sequence>MTVSPIYASSVNTLASAGMTRAEATEVVRNALSNFQQDASEPLINMLMNSSSSGGSGGWLEALAKALGDKLNQAANTLKTNAGNVNSDDPGQTTQLSAEAEEFSQMMDAFNNIIKTLGQSLDTMVQKQ</sequence>
<evidence type="ECO:0000313" key="2">
    <source>
        <dbReference type="Proteomes" id="UP000651010"/>
    </source>
</evidence>
<protein>
    <submittedName>
        <fullName evidence="1">Uncharacterized protein</fullName>
    </submittedName>
</protein>
<dbReference type="Proteomes" id="UP000651010">
    <property type="component" value="Unassembled WGS sequence"/>
</dbReference>
<comment type="caution">
    <text evidence="1">The sequence shown here is derived from an EMBL/GenBank/DDBJ whole genome shotgun (WGS) entry which is preliminary data.</text>
</comment>
<dbReference type="RefSeq" id="WP_192556263.1">
    <property type="nucleotide sequence ID" value="NZ_JACZZA010000008.1"/>
</dbReference>